<sequence>MLKRQYVANDSDDEEPQISQASSKHVPPTQECSQPNSRGKAKGKAKAVESDREQVSKEEDGVEMNPDVEQEYDKEEFERLHREKLEAYLQNKCKDQEGR</sequence>
<feature type="compositionally biased region" description="Acidic residues" evidence="1">
    <location>
        <begin position="60"/>
        <end position="73"/>
    </location>
</feature>
<evidence type="ECO:0000256" key="1">
    <source>
        <dbReference type="SAM" id="MobiDB-lite"/>
    </source>
</evidence>
<comment type="caution">
    <text evidence="2">The sequence shown here is derived from an EMBL/GenBank/DDBJ whole genome shotgun (WGS) entry which is preliminary data.</text>
</comment>
<dbReference type="AlphaFoldDB" id="A0A9P5N9U4"/>
<keyword evidence="3" id="KW-1185">Reference proteome</keyword>
<gene>
    <name evidence="2" type="ORF">CPB84DRAFT_1854207</name>
</gene>
<organism evidence="2 3">
    <name type="scientific">Gymnopilus junonius</name>
    <name type="common">Spectacular rustgill mushroom</name>
    <name type="synonym">Gymnopilus spectabilis subsp. junonius</name>
    <dbReference type="NCBI Taxonomy" id="109634"/>
    <lineage>
        <taxon>Eukaryota</taxon>
        <taxon>Fungi</taxon>
        <taxon>Dikarya</taxon>
        <taxon>Basidiomycota</taxon>
        <taxon>Agaricomycotina</taxon>
        <taxon>Agaricomycetes</taxon>
        <taxon>Agaricomycetidae</taxon>
        <taxon>Agaricales</taxon>
        <taxon>Agaricineae</taxon>
        <taxon>Hymenogastraceae</taxon>
        <taxon>Gymnopilus</taxon>
    </lineage>
</organism>
<name>A0A9P5N9U4_GYMJU</name>
<dbReference type="EMBL" id="JADNYJ010000250">
    <property type="protein sequence ID" value="KAF8872966.1"/>
    <property type="molecule type" value="Genomic_DNA"/>
</dbReference>
<feature type="compositionally biased region" description="Basic and acidic residues" evidence="1">
    <location>
        <begin position="46"/>
        <end position="59"/>
    </location>
</feature>
<accession>A0A9P5N9U4</accession>
<evidence type="ECO:0000313" key="2">
    <source>
        <dbReference type="EMBL" id="KAF8872966.1"/>
    </source>
</evidence>
<feature type="region of interest" description="Disordered" evidence="1">
    <location>
        <begin position="1"/>
        <end position="73"/>
    </location>
</feature>
<proteinExistence type="predicted"/>
<protein>
    <submittedName>
        <fullName evidence="2">Uncharacterized protein</fullName>
    </submittedName>
</protein>
<reference evidence="2" key="1">
    <citation type="submission" date="2020-11" db="EMBL/GenBank/DDBJ databases">
        <authorList>
            <consortium name="DOE Joint Genome Institute"/>
            <person name="Ahrendt S."/>
            <person name="Riley R."/>
            <person name="Andreopoulos W."/>
            <person name="LaButti K."/>
            <person name="Pangilinan J."/>
            <person name="Ruiz-duenas F.J."/>
            <person name="Barrasa J.M."/>
            <person name="Sanchez-Garcia M."/>
            <person name="Camarero S."/>
            <person name="Miyauchi S."/>
            <person name="Serrano A."/>
            <person name="Linde D."/>
            <person name="Babiker R."/>
            <person name="Drula E."/>
            <person name="Ayuso-Fernandez I."/>
            <person name="Pacheco R."/>
            <person name="Padilla G."/>
            <person name="Ferreira P."/>
            <person name="Barriuso J."/>
            <person name="Kellner H."/>
            <person name="Castanera R."/>
            <person name="Alfaro M."/>
            <person name="Ramirez L."/>
            <person name="Pisabarro A.G."/>
            <person name="Kuo A."/>
            <person name="Tritt A."/>
            <person name="Lipzen A."/>
            <person name="He G."/>
            <person name="Yan M."/>
            <person name="Ng V."/>
            <person name="Cullen D."/>
            <person name="Martin F."/>
            <person name="Rosso M.-N."/>
            <person name="Henrissat B."/>
            <person name="Hibbett D."/>
            <person name="Martinez A.T."/>
            <person name="Grigoriev I.V."/>
        </authorList>
    </citation>
    <scope>NUCLEOTIDE SEQUENCE</scope>
    <source>
        <strain evidence="2">AH 44721</strain>
    </source>
</reference>
<dbReference type="Proteomes" id="UP000724874">
    <property type="component" value="Unassembled WGS sequence"/>
</dbReference>
<evidence type="ECO:0000313" key="3">
    <source>
        <dbReference type="Proteomes" id="UP000724874"/>
    </source>
</evidence>